<keyword evidence="7 11" id="KW-0472">Membrane</keyword>
<dbReference type="InterPro" id="IPR002110">
    <property type="entry name" value="Ankyrin_rpt"/>
</dbReference>
<feature type="transmembrane region" description="Helical" evidence="11">
    <location>
        <begin position="253"/>
        <end position="270"/>
    </location>
</feature>
<feature type="transmembrane region" description="Helical" evidence="11">
    <location>
        <begin position="276"/>
        <end position="298"/>
    </location>
</feature>
<feature type="transmembrane region" description="Helical" evidence="11">
    <location>
        <begin position="438"/>
        <end position="460"/>
    </location>
</feature>
<evidence type="ECO:0000313" key="13">
    <source>
        <dbReference type="EMBL" id="WFD44041.1"/>
    </source>
</evidence>
<dbReference type="EMBL" id="CP118377">
    <property type="protein sequence ID" value="WFD44041.1"/>
    <property type="molecule type" value="Genomic_DNA"/>
</dbReference>
<evidence type="ECO:0000256" key="7">
    <source>
        <dbReference type="ARBA" id="ARBA00023136"/>
    </source>
</evidence>
<comment type="subcellular location">
    <subcellularLocation>
        <location evidence="1">Membrane</location>
        <topology evidence="1">Multi-pass membrane protein</topology>
    </subcellularLocation>
</comment>
<dbReference type="GO" id="GO:0016020">
    <property type="term" value="C:membrane"/>
    <property type="evidence" value="ECO:0007669"/>
    <property type="project" value="UniProtKB-SubCell"/>
</dbReference>
<evidence type="ECO:0000256" key="9">
    <source>
        <dbReference type="ARBA" id="ARBA00023288"/>
    </source>
</evidence>
<dbReference type="InterPro" id="IPR036770">
    <property type="entry name" value="Ankyrin_rpt-contain_sf"/>
</dbReference>
<dbReference type="Pfam" id="PF01529">
    <property type="entry name" value="DHHC"/>
    <property type="match status" value="1"/>
</dbReference>
<keyword evidence="11 13" id="KW-0808">Transferase</keyword>
<evidence type="ECO:0000256" key="3">
    <source>
        <dbReference type="ARBA" id="ARBA00022692"/>
    </source>
</evidence>
<feature type="domain" description="Palmitoyltransferase DHHC" evidence="12">
    <location>
        <begin position="392"/>
        <end position="526"/>
    </location>
</feature>
<proteinExistence type="inferred from homology"/>
<dbReference type="GO" id="GO:0019706">
    <property type="term" value="F:protein-cysteine S-palmitoyltransferase activity"/>
    <property type="evidence" value="ECO:0007669"/>
    <property type="project" value="UniProtKB-EC"/>
</dbReference>
<name>A0AAF0JLC5_9BASI</name>
<keyword evidence="8" id="KW-0564">Palmitate</keyword>
<evidence type="ECO:0000256" key="4">
    <source>
        <dbReference type="ARBA" id="ARBA00022737"/>
    </source>
</evidence>
<evidence type="ECO:0000256" key="2">
    <source>
        <dbReference type="ARBA" id="ARBA00010104"/>
    </source>
</evidence>
<evidence type="ECO:0000256" key="6">
    <source>
        <dbReference type="ARBA" id="ARBA00023043"/>
    </source>
</evidence>
<evidence type="ECO:0000256" key="1">
    <source>
        <dbReference type="ARBA" id="ARBA00004141"/>
    </source>
</evidence>
<comment type="catalytic activity">
    <reaction evidence="10 11">
        <text>L-cysteinyl-[protein] + hexadecanoyl-CoA = S-hexadecanoyl-L-cysteinyl-[protein] + CoA</text>
        <dbReference type="Rhea" id="RHEA:36683"/>
        <dbReference type="Rhea" id="RHEA-COMP:10131"/>
        <dbReference type="Rhea" id="RHEA-COMP:11032"/>
        <dbReference type="ChEBI" id="CHEBI:29950"/>
        <dbReference type="ChEBI" id="CHEBI:57287"/>
        <dbReference type="ChEBI" id="CHEBI:57379"/>
        <dbReference type="ChEBI" id="CHEBI:74151"/>
        <dbReference type="EC" id="2.3.1.225"/>
    </reaction>
</comment>
<dbReference type="SMART" id="SM00248">
    <property type="entry name" value="ANK"/>
    <property type="match status" value="4"/>
</dbReference>
<gene>
    <name evidence="13" type="primary">AKR1</name>
    <name evidence="13" type="ORF">MPSI1_002706</name>
</gene>
<keyword evidence="3 11" id="KW-0812">Transmembrane</keyword>
<keyword evidence="11 13" id="KW-0012">Acyltransferase</keyword>
<comment type="similarity">
    <text evidence="2">Belongs to the DHHC palmitoyltransferase family. AKR/ZDHHC17 subfamily.</text>
</comment>
<feature type="transmembrane region" description="Helical" evidence="11">
    <location>
        <begin position="343"/>
        <end position="362"/>
    </location>
</feature>
<dbReference type="AlphaFoldDB" id="A0AAF0JLC5"/>
<keyword evidence="4" id="KW-0677">Repeat</keyword>
<keyword evidence="14" id="KW-1185">Reference proteome</keyword>
<feature type="transmembrane region" description="Helical" evidence="11">
    <location>
        <begin position="480"/>
        <end position="509"/>
    </location>
</feature>
<dbReference type="Proteomes" id="UP001214628">
    <property type="component" value="Chromosome 3"/>
</dbReference>
<dbReference type="Gene3D" id="1.25.40.20">
    <property type="entry name" value="Ankyrin repeat-containing domain"/>
    <property type="match status" value="2"/>
</dbReference>
<evidence type="ECO:0000256" key="5">
    <source>
        <dbReference type="ARBA" id="ARBA00022989"/>
    </source>
</evidence>
<dbReference type="InterPro" id="IPR001594">
    <property type="entry name" value="Palmitoyltrfase_DHHC"/>
</dbReference>
<sequence>MGLEPECSVHQAAQRGDLDRICQVLEADPTQANDRDEQNVTALHWAAINGHTDCCELLLENGAEVDATGGELEATALHWSARNGQLNSMHLLVKYGANLKAVDKQGFNALHLTTHSSYIMPLIFVLQQDAYRTKDAIDSKDPQGHTSLMWAAFQGDAMSVQILLKHGASVHTSDEAGLTPLHWAVVAGSRLCMERIIAQGAQLTAKDSTEKTAADLAREVTTYSNYVAALYALGRDREGRPIDRKLGSKSQRFLIYLVPFLGYGALFQVVPHLPWFLAGPSFVVGVAMIHLGIGLFVLDRHKRNALKQSPYYLSLLSMSLAWLFLMWFNYVMPATPMYWKSNMLVGLLLFTVITNLCWCASISPGRCPEPKSAEERQSDVNELASHGMLTGLSFCITCLARRPLRSKHCHMCGVCIPRHDHHCPWIDNCVGLRNHRSFIVMLIAAEIGIPLYLSLVYQYYLDQIPDVLVARYRDHLFSAWLTAAVQFNGALFCSSVWIFVINLWLLILLAMQLAQIARQLTTFEASNVGRYGFMGGRGDTNMSTQNGFIEQQAERMIQAGVPRDQVQKQLYGCSDHKKKSLSKLCLGIGSSLMSIVGLDLYTRGKGGQGLSRSRAAANPFDRGLVNNCLDFWTAGDYLGVDYERLYDVPT</sequence>
<keyword evidence="9" id="KW-0449">Lipoprotein</keyword>
<dbReference type="SUPFAM" id="SSF48403">
    <property type="entry name" value="Ankyrin repeat"/>
    <property type="match status" value="1"/>
</dbReference>
<keyword evidence="5 11" id="KW-1133">Transmembrane helix</keyword>
<feature type="transmembrane region" description="Helical" evidence="11">
    <location>
        <begin position="310"/>
        <end position="331"/>
    </location>
</feature>
<evidence type="ECO:0000256" key="8">
    <source>
        <dbReference type="ARBA" id="ARBA00023139"/>
    </source>
</evidence>
<organism evidence="13 14">
    <name type="scientific">Malassezia psittaci</name>
    <dbReference type="NCBI Taxonomy" id="1821823"/>
    <lineage>
        <taxon>Eukaryota</taxon>
        <taxon>Fungi</taxon>
        <taxon>Dikarya</taxon>
        <taxon>Basidiomycota</taxon>
        <taxon>Ustilaginomycotina</taxon>
        <taxon>Malasseziomycetes</taxon>
        <taxon>Malasseziales</taxon>
        <taxon>Malasseziaceae</taxon>
        <taxon>Malassezia</taxon>
    </lineage>
</organism>
<accession>A0AAF0JLC5</accession>
<comment type="domain">
    <text evidence="11">The DHHC domain is required for palmitoyltransferase activity.</text>
</comment>
<evidence type="ECO:0000313" key="14">
    <source>
        <dbReference type="Proteomes" id="UP001214628"/>
    </source>
</evidence>
<dbReference type="Pfam" id="PF12796">
    <property type="entry name" value="Ank_2"/>
    <property type="match status" value="2"/>
</dbReference>
<evidence type="ECO:0000256" key="10">
    <source>
        <dbReference type="ARBA" id="ARBA00048048"/>
    </source>
</evidence>
<dbReference type="PANTHER" id="PTHR24161">
    <property type="entry name" value="ANK_REP_REGION DOMAIN-CONTAINING PROTEIN-RELATED"/>
    <property type="match status" value="1"/>
</dbReference>
<evidence type="ECO:0000259" key="12">
    <source>
        <dbReference type="Pfam" id="PF01529"/>
    </source>
</evidence>
<protein>
    <recommendedName>
        <fullName evidence="11">Palmitoyltransferase</fullName>
        <ecNumber evidence="11">2.3.1.225</ecNumber>
    </recommendedName>
</protein>
<keyword evidence="6" id="KW-0040">ANK repeat</keyword>
<evidence type="ECO:0000256" key="11">
    <source>
        <dbReference type="RuleBase" id="RU079119"/>
    </source>
</evidence>
<dbReference type="EC" id="2.3.1.225" evidence="11"/>
<dbReference type="PANTHER" id="PTHR24161:SF85">
    <property type="entry name" value="PALMITOYLTRANSFERASE HIP14"/>
    <property type="match status" value="1"/>
</dbReference>
<reference evidence="13" key="1">
    <citation type="submission" date="2023-02" db="EMBL/GenBank/DDBJ databases">
        <title>Mating type loci evolution in Malassezia.</title>
        <authorList>
            <person name="Coelho M.A."/>
        </authorList>
    </citation>
    <scope>NUCLEOTIDE SEQUENCE</scope>
    <source>
        <strain evidence="13">CBS 14136</strain>
    </source>
</reference>